<accession>A0A6G9AMQ3</accession>
<reference evidence="1 2" key="1">
    <citation type="submission" date="2020-03" db="EMBL/GenBank/DDBJ databases">
        <authorList>
            <person name="Kim M.K."/>
        </authorList>
    </citation>
    <scope>NUCLEOTIDE SEQUENCE [LARGE SCALE GENOMIC DNA]</scope>
    <source>
        <strain evidence="1 2">BT328</strain>
    </source>
</reference>
<evidence type="ECO:0000313" key="1">
    <source>
        <dbReference type="EMBL" id="QIP13772.1"/>
    </source>
</evidence>
<dbReference type="EMBL" id="CP050063">
    <property type="protein sequence ID" value="QIP13772.1"/>
    <property type="molecule type" value="Genomic_DNA"/>
</dbReference>
<organism evidence="1 2">
    <name type="scientific">Spirosoma aureum</name>
    <dbReference type="NCBI Taxonomy" id="2692134"/>
    <lineage>
        <taxon>Bacteria</taxon>
        <taxon>Pseudomonadati</taxon>
        <taxon>Bacteroidota</taxon>
        <taxon>Cytophagia</taxon>
        <taxon>Cytophagales</taxon>
        <taxon>Cytophagaceae</taxon>
        <taxon>Spirosoma</taxon>
    </lineage>
</organism>
<sequence>MPSLKTSSTLRQLEQGLSWPSAMLSSEVLKPVSVLAPQPQLPDLKSTAERITNRVFA</sequence>
<dbReference type="KEGG" id="spib:G8759_14695"/>
<protein>
    <submittedName>
        <fullName evidence="1">Uncharacterized protein</fullName>
    </submittedName>
</protein>
<keyword evidence="2" id="KW-1185">Reference proteome</keyword>
<name>A0A6G9AMQ3_9BACT</name>
<proteinExistence type="predicted"/>
<dbReference type="AlphaFoldDB" id="A0A6G9AMQ3"/>
<gene>
    <name evidence="1" type="ORF">G8759_14695</name>
</gene>
<evidence type="ECO:0000313" key="2">
    <source>
        <dbReference type="Proteomes" id="UP000501802"/>
    </source>
</evidence>
<dbReference type="RefSeq" id="WP_167209162.1">
    <property type="nucleotide sequence ID" value="NZ_CP050063.1"/>
</dbReference>
<dbReference type="Proteomes" id="UP000501802">
    <property type="component" value="Chromosome"/>
</dbReference>